<feature type="transmembrane region" description="Helical" evidence="5">
    <location>
        <begin position="114"/>
        <end position="147"/>
    </location>
</feature>
<reference evidence="7 8" key="2">
    <citation type="submission" date="2018-11" db="EMBL/GenBank/DDBJ databases">
        <authorList>
            <consortium name="Pathogen Informatics"/>
        </authorList>
    </citation>
    <scope>NUCLEOTIDE SEQUENCE [LARGE SCALE GENOMIC DNA]</scope>
</reference>
<dbReference type="InterPro" id="IPR017452">
    <property type="entry name" value="GPCR_Rhodpsn_7TM"/>
</dbReference>
<keyword evidence="8" id="KW-1185">Reference proteome</keyword>
<organism evidence="8 9">
    <name type="scientific">Toxocara canis</name>
    <name type="common">Canine roundworm</name>
    <dbReference type="NCBI Taxonomy" id="6265"/>
    <lineage>
        <taxon>Eukaryota</taxon>
        <taxon>Metazoa</taxon>
        <taxon>Ecdysozoa</taxon>
        <taxon>Nematoda</taxon>
        <taxon>Chromadorea</taxon>
        <taxon>Rhabditida</taxon>
        <taxon>Spirurina</taxon>
        <taxon>Ascaridomorpha</taxon>
        <taxon>Ascaridoidea</taxon>
        <taxon>Toxocaridae</taxon>
        <taxon>Toxocara</taxon>
    </lineage>
</organism>
<dbReference type="PROSITE" id="PS50262">
    <property type="entry name" value="G_PROTEIN_RECEP_F1_2"/>
    <property type="match status" value="1"/>
</dbReference>
<dbReference type="WBParaSite" id="TCNE_0001049901-mRNA-1">
    <property type="protein sequence ID" value="TCNE_0001049901-mRNA-1"/>
    <property type="gene ID" value="TCNE_0001049901"/>
</dbReference>
<gene>
    <name evidence="7" type="ORF">TCNE_LOCUS10499</name>
</gene>
<evidence type="ECO:0000259" key="6">
    <source>
        <dbReference type="PROSITE" id="PS50262"/>
    </source>
</evidence>
<feature type="transmembrane region" description="Helical" evidence="5">
    <location>
        <begin position="223"/>
        <end position="247"/>
    </location>
</feature>
<dbReference type="EMBL" id="UYWY01020518">
    <property type="protein sequence ID" value="VDM41820.1"/>
    <property type="molecule type" value="Genomic_DNA"/>
</dbReference>
<accession>A0A183UPS9</accession>
<proteinExistence type="predicted"/>
<dbReference type="Proteomes" id="UP000050794">
    <property type="component" value="Unassembled WGS sequence"/>
</dbReference>
<dbReference type="AlphaFoldDB" id="A0A183UPS9"/>
<evidence type="ECO:0000256" key="4">
    <source>
        <dbReference type="ARBA" id="ARBA00023136"/>
    </source>
</evidence>
<feature type="transmembrane region" description="Helical" evidence="5">
    <location>
        <begin position="259"/>
        <end position="281"/>
    </location>
</feature>
<keyword evidence="4 5" id="KW-0472">Membrane</keyword>
<sequence>MMISVLLVFYILIGSIAFIANLVVFIAIRRSHELASRYRIILAQISAAAILALATLVAGIGRTIIISMNITSLRSRRYCMLMPWNILFMWAEPMTAVVELIVSTDRLLLISFPVAYSILPTFFQLAQIFISHIAIGAAIIVSWIASLCETEDICDPICWTSQSMLPFYQYFFTVVRVSTALLSVILYFIAYVLTRRYMAHVIATKKSGRDAALQAFQRRQAQLTVTMGISCIVTLILYVIPICLLFLAEGSQMGPLGSFLTVLSVLTTNINPIPNLVILVWRQTDIASAVKKLLNFGCFNTPKINIVLAVSQTTP</sequence>
<keyword evidence="2 5" id="KW-0812">Transmembrane</keyword>
<reference evidence="9" key="1">
    <citation type="submission" date="2016-06" db="UniProtKB">
        <authorList>
            <consortium name="WormBaseParasite"/>
        </authorList>
    </citation>
    <scope>IDENTIFICATION</scope>
</reference>
<evidence type="ECO:0000256" key="5">
    <source>
        <dbReference type="SAM" id="Phobius"/>
    </source>
</evidence>
<evidence type="ECO:0000256" key="3">
    <source>
        <dbReference type="ARBA" id="ARBA00022989"/>
    </source>
</evidence>
<protein>
    <submittedName>
        <fullName evidence="9">G_PROTEIN_RECEP_F1_2 domain-containing protein</fullName>
    </submittedName>
</protein>
<evidence type="ECO:0000313" key="7">
    <source>
        <dbReference type="EMBL" id="VDM41820.1"/>
    </source>
</evidence>
<feature type="transmembrane region" description="Helical" evidence="5">
    <location>
        <begin position="167"/>
        <end position="193"/>
    </location>
</feature>
<evidence type="ECO:0000313" key="8">
    <source>
        <dbReference type="Proteomes" id="UP000050794"/>
    </source>
</evidence>
<dbReference type="Gene3D" id="1.20.1070.10">
    <property type="entry name" value="Rhodopsin 7-helix transmembrane proteins"/>
    <property type="match status" value="1"/>
</dbReference>
<dbReference type="SUPFAM" id="SSF81321">
    <property type="entry name" value="Family A G protein-coupled receptor-like"/>
    <property type="match status" value="1"/>
</dbReference>
<feature type="transmembrane region" description="Helical" evidence="5">
    <location>
        <begin position="81"/>
        <end position="102"/>
    </location>
</feature>
<evidence type="ECO:0000256" key="1">
    <source>
        <dbReference type="ARBA" id="ARBA00004370"/>
    </source>
</evidence>
<evidence type="ECO:0000256" key="2">
    <source>
        <dbReference type="ARBA" id="ARBA00022692"/>
    </source>
</evidence>
<name>A0A183UPS9_TOXCA</name>
<evidence type="ECO:0000313" key="9">
    <source>
        <dbReference type="WBParaSite" id="TCNE_0001049901-mRNA-1"/>
    </source>
</evidence>
<feature type="transmembrane region" description="Helical" evidence="5">
    <location>
        <begin position="40"/>
        <end position="61"/>
    </location>
</feature>
<dbReference type="GO" id="GO:0016020">
    <property type="term" value="C:membrane"/>
    <property type="evidence" value="ECO:0007669"/>
    <property type="project" value="UniProtKB-SubCell"/>
</dbReference>
<feature type="transmembrane region" description="Helical" evidence="5">
    <location>
        <begin position="6"/>
        <end position="28"/>
    </location>
</feature>
<comment type="subcellular location">
    <subcellularLocation>
        <location evidence="1">Membrane</location>
    </subcellularLocation>
</comment>
<feature type="domain" description="G-protein coupled receptors family 1 profile" evidence="6">
    <location>
        <begin position="20"/>
        <end position="275"/>
    </location>
</feature>
<keyword evidence="3 5" id="KW-1133">Transmembrane helix</keyword>